<dbReference type="EMBL" id="CP016591">
    <property type="protein sequence ID" value="ANY19445.1"/>
    <property type="molecule type" value="Genomic_DNA"/>
</dbReference>
<dbReference type="AlphaFoldDB" id="A0A1B2ABL4"/>
<dbReference type="OrthoDB" id="8853368at2"/>
<dbReference type="Proteomes" id="UP000092932">
    <property type="component" value="Chromosome"/>
</dbReference>
<dbReference type="KEGG" id="ado:A6F68_00919"/>
<gene>
    <name evidence="1" type="ORF">A6F68_00919</name>
</gene>
<evidence type="ECO:0000313" key="1">
    <source>
        <dbReference type="EMBL" id="ANY19445.1"/>
    </source>
</evidence>
<sequence>MRVAIPHQLDNDEVRRRMKANTASIGDSIPGGGVVTTAWPSEDRMTMDIGAMGQSLRANVDLEPGQVVLNVDLPPALAFVEPMIAGAIRSQGDKLLAPPKP</sequence>
<name>A0A1B2ABL4_9SPHN</name>
<organism evidence="1 2">
    <name type="scientific">Tsuneonella dongtanensis</name>
    <dbReference type="NCBI Taxonomy" id="692370"/>
    <lineage>
        <taxon>Bacteria</taxon>
        <taxon>Pseudomonadati</taxon>
        <taxon>Pseudomonadota</taxon>
        <taxon>Alphaproteobacteria</taxon>
        <taxon>Sphingomonadales</taxon>
        <taxon>Erythrobacteraceae</taxon>
        <taxon>Tsuneonella</taxon>
    </lineage>
</organism>
<keyword evidence="2" id="KW-1185">Reference proteome</keyword>
<proteinExistence type="predicted"/>
<evidence type="ECO:0000313" key="2">
    <source>
        <dbReference type="Proteomes" id="UP000092932"/>
    </source>
</evidence>
<protein>
    <recommendedName>
        <fullName evidence="3">Polyhydroxyalkanoic acid system protein (PHA_gran_rgn)</fullName>
    </recommendedName>
</protein>
<accession>A0A1B2ABL4</accession>
<dbReference type="RefSeq" id="WP_067676864.1">
    <property type="nucleotide sequence ID" value="NZ_CP016591.1"/>
</dbReference>
<evidence type="ECO:0008006" key="3">
    <source>
        <dbReference type="Google" id="ProtNLM"/>
    </source>
</evidence>
<dbReference type="STRING" id="692370.A6F68_00919"/>
<dbReference type="Pfam" id="PF09650">
    <property type="entry name" value="PHA_gran_rgn"/>
    <property type="match status" value="1"/>
</dbReference>
<dbReference type="InterPro" id="IPR013433">
    <property type="entry name" value="PHA_gran_rgn"/>
</dbReference>
<reference evidence="1 2" key="1">
    <citation type="submission" date="2016-07" db="EMBL/GenBank/DDBJ databases">
        <title>Complete genome sequence of Altererythrobacter dongtanensis KCTC 22672, a type strain with esterase isolated from tidal flat.</title>
        <authorList>
            <person name="Cheng H."/>
            <person name="Wu Y.-H."/>
            <person name="Zhou P."/>
            <person name="Huo Y.-Y."/>
            <person name="Wang C.-S."/>
            <person name="Xu X.-W."/>
        </authorList>
    </citation>
    <scope>NUCLEOTIDE SEQUENCE [LARGE SCALE GENOMIC DNA]</scope>
    <source>
        <strain evidence="1 2">KCTC 22672</strain>
    </source>
</reference>